<protein>
    <submittedName>
        <fullName evidence="2">Membrane protein</fullName>
    </submittedName>
</protein>
<accession>A0A0K1JE29</accession>
<organism evidence="2 3">
    <name type="scientific">Luteipulveratus mongoliensis</name>
    <dbReference type="NCBI Taxonomy" id="571913"/>
    <lineage>
        <taxon>Bacteria</taxon>
        <taxon>Bacillati</taxon>
        <taxon>Actinomycetota</taxon>
        <taxon>Actinomycetes</taxon>
        <taxon>Micrococcales</taxon>
        <taxon>Dermacoccaceae</taxon>
        <taxon>Luteipulveratus</taxon>
    </lineage>
</organism>
<dbReference type="Pfam" id="PF21466">
    <property type="entry name" value="GH101_dom-5"/>
    <property type="match status" value="1"/>
</dbReference>
<dbReference type="AlphaFoldDB" id="A0A0K1JE29"/>
<dbReference type="Gene3D" id="2.60.40.1180">
    <property type="entry name" value="Golgi alpha-mannosidase II"/>
    <property type="match status" value="1"/>
</dbReference>
<name>A0A0K1JE29_9MICO</name>
<dbReference type="PROSITE" id="PS51318">
    <property type="entry name" value="TAT"/>
    <property type="match status" value="1"/>
</dbReference>
<evidence type="ECO:0000313" key="2">
    <source>
        <dbReference type="EMBL" id="AKU14972.1"/>
    </source>
</evidence>
<keyword evidence="3" id="KW-1185">Reference proteome</keyword>
<dbReference type="Gene3D" id="2.70.98.10">
    <property type="match status" value="1"/>
</dbReference>
<dbReference type="InterPro" id="IPR006311">
    <property type="entry name" value="TAT_signal"/>
</dbReference>
<dbReference type="PATRIC" id="fig|571913.6.peg.478"/>
<proteinExistence type="predicted"/>
<feature type="domain" description="EF-hand" evidence="1">
    <location>
        <begin position="283"/>
        <end position="305"/>
    </location>
</feature>
<dbReference type="Gene3D" id="2.60.120.260">
    <property type="entry name" value="Galactose-binding domain-like"/>
    <property type="match status" value="2"/>
</dbReference>
<dbReference type="RefSeq" id="WP_052589538.1">
    <property type="nucleotide sequence ID" value="NZ_CP011112.1"/>
</dbReference>
<dbReference type="InterPro" id="IPR049314">
    <property type="entry name" value="GH101_dom-5"/>
</dbReference>
<dbReference type="InterPro" id="IPR025706">
    <property type="entry name" value="Endoa_GalNAc"/>
</dbReference>
<dbReference type="CDD" id="cd14244">
    <property type="entry name" value="GH_101_like"/>
    <property type="match status" value="1"/>
</dbReference>
<reference evidence="2 3" key="1">
    <citation type="submission" date="2015-03" db="EMBL/GenBank/DDBJ databases">
        <title>Luteipulveratus halotolerans sp. nov., a novel actinobacterium (Dermacoccaceae) from Sarawak, Malaysia.</title>
        <authorList>
            <person name="Juboi H."/>
            <person name="Basik A."/>
            <person name="Shamsul S.S."/>
            <person name="Arnold P."/>
            <person name="Schmitt E.K."/>
            <person name="Sanglier J.-J."/>
            <person name="Yeo T."/>
        </authorList>
    </citation>
    <scope>NUCLEOTIDE SEQUENCE [LARGE SCALE GENOMIC DNA]</scope>
    <source>
        <strain evidence="2 3">MN07-A0370</strain>
    </source>
</reference>
<evidence type="ECO:0000259" key="1">
    <source>
        <dbReference type="PROSITE" id="PS50222"/>
    </source>
</evidence>
<dbReference type="Pfam" id="PF17974">
    <property type="entry name" value="GalBD_like"/>
    <property type="match status" value="1"/>
</dbReference>
<evidence type="ECO:0000313" key="3">
    <source>
        <dbReference type="Proteomes" id="UP000066480"/>
    </source>
</evidence>
<dbReference type="InterPro" id="IPR040633">
    <property type="entry name" value="Gal_mutarotas_3"/>
</dbReference>
<dbReference type="Pfam" id="PF17451">
    <property type="entry name" value="Glyco_hyd_101C"/>
    <property type="match status" value="1"/>
</dbReference>
<dbReference type="EMBL" id="CP011112">
    <property type="protein sequence ID" value="AKU14972.1"/>
    <property type="molecule type" value="Genomic_DNA"/>
</dbReference>
<sequence length="1030" mass="112207">MVPPTGNTPATSRDSGSISRRTVLRTFGAMAAAATIVPMESAHAAAPAEVVIRSRELEVRVGSDFPRVVSYTDRGTKAVIHGQPDPVTSVLIDGVSQKPTVKAATRSDRVDYTLTFTGGTTITIRIAVSGWKVDYRVTSIKDTDALRVGRLQIPELRLLSVRSDQPGATVLAARVVLDKATSGDTLVKVTADTPADAAAKGSAYAVVATDRLAAALESNVVYDVPVSANGTTWENGRFWHQAIKKASWTESGLTPGEWTYRPATAGVSQTQPLPYATVILTRDRNGDGKIDWQDAAIAMRDIAVKPLGADDQHLRVIPHIPMNFASLAANPFLHTLDNVKRINLATDGLRQFTLLKGYQSEGHDSAHPDYAGNYNQRAGGLADMNTLVDKGSRWSSDFAVHVNATESYPVAHAFSETLVDPANKQWDWLDQSYRIDSRRDLVSGDIAKRFADLRREAHPGLNMLYIDVFRESGWNSDGLQAHLREQGWVVTSEWGHGLERSSLWSHWANEVDYGGDTSRGINSQLIRMVRHHQKDVFADKWPLLGTARLGTFEGWQGKADWSTFYAQLWTNNLPVKLLQAYPIKSWTDEEITFFAPVPLSVHNDGGTRVVTADRREILRGDAYLIPWEPKSLTSPPKLFHFNATGGTTTWQLPRGWAGSSSVYVYKLTDQGRVSVGQVKVSGGKVTLKADKGQPYVVYRRPAPKQADPKWGEGTPLRDPGFNAGDLKAWTVKGGAEVKRSARGDYELVLGSSQTSVSQRLGSLPAGTYVASVQVEIGAKAGDRRRARLDVSVGGTTASNWTDVSTAVNQVASDVKSESRMQRIFTWFTVQTSREPVVLTLAADAGDARVTFDNVRVVSGRRTTKAGTLAYEDFENVPVGWGPFVKGDAGGVTDPRTHIAQTHAPFTQRGWNGKVIDDVLAGEQSLKSRGENGGLVYRTVPQTVRFEAGKKYKVSFQYQCETAGQYSWVTAVDSPSATDLSVTPLPVATTTATHSYEFTAPAAGDAWVGLRKSGDDGSAEFVLDEFEVTAL</sequence>
<dbReference type="Gene3D" id="3.20.20.80">
    <property type="entry name" value="Glycosidases"/>
    <property type="match status" value="1"/>
</dbReference>
<dbReference type="STRING" id="571913.VV02_02330"/>
<dbReference type="GO" id="GO:0033926">
    <property type="term" value="F:endo-alpha-N-acetylgalactosaminidase activity"/>
    <property type="evidence" value="ECO:0007669"/>
    <property type="project" value="InterPro"/>
</dbReference>
<dbReference type="InterPro" id="IPR014718">
    <property type="entry name" value="GH-type_carb-bd"/>
</dbReference>
<dbReference type="Pfam" id="PF18080">
    <property type="entry name" value="Gal_mutarotas_3"/>
    <property type="match status" value="1"/>
</dbReference>
<dbReference type="GO" id="GO:0030246">
    <property type="term" value="F:carbohydrate binding"/>
    <property type="evidence" value="ECO:0007669"/>
    <property type="project" value="InterPro"/>
</dbReference>
<gene>
    <name evidence="2" type="ORF">VV02_02330</name>
</gene>
<dbReference type="InterPro" id="IPR035364">
    <property type="entry name" value="Beta_sandwich_GH101"/>
</dbReference>
<dbReference type="InterPro" id="IPR013780">
    <property type="entry name" value="Glyco_hydro_b"/>
</dbReference>
<dbReference type="Proteomes" id="UP000066480">
    <property type="component" value="Chromosome"/>
</dbReference>
<dbReference type="InterPro" id="IPR040502">
    <property type="entry name" value="GH101_dom-6"/>
</dbReference>
<dbReference type="InterPro" id="IPR002048">
    <property type="entry name" value="EF_hand_dom"/>
</dbReference>
<dbReference type="KEGG" id="lmoi:VV02_02330"/>
<dbReference type="PROSITE" id="PS50222">
    <property type="entry name" value="EF_HAND_2"/>
    <property type="match status" value="1"/>
</dbReference>
<dbReference type="GO" id="GO:0005509">
    <property type="term" value="F:calcium ion binding"/>
    <property type="evidence" value="ECO:0007669"/>
    <property type="project" value="InterPro"/>
</dbReference>
<dbReference type="Pfam" id="PF12905">
    <property type="entry name" value="Glyco_hydro_101"/>
    <property type="match status" value="1"/>
</dbReference>